<evidence type="ECO:0000313" key="2">
    <source>
        <dbReference type="EMBL" id="MPN45586.1"/>
    </source>
</evidence>
<feature type="region of interest" description="Disordered" evidence="1">
    <location>
        <begin position="1"/>
        <end position="20"/>
    </location>
</feature>
<proteinExistence type="predicted"/>
<accession>A0A645I3Y7</accession>
<organism evidence="2">
    <name type="scientific">bioreactor metagenome</name>
    <dbReference type="NCBI Taxonomy" id="1076179"/>
    <lineage>
        <taxon>unclassified sequences</taxon>
        <taxon>metagenomes</taxon>
        <taxon>ecological metagenomes</taxon>
    </lineage>
</organism>
<feature type="compositionally biased region" description="Basic and acidic residues" evidence="1">
    <location>
        <begin position="1"/>
        <end position="14"/>
    </location>
</feature>
<dbReference type="AlphaFoldDB" id="A0A645I3Y7"/>
<dbReference type="EMBL" id="VSSQ01105602">
    <property type="protein sequence ID" value="MPN45586.1"/>
    <property type="molecule type" value="Genomic_DNA"/>
</dbReference>
<evidence type="ECO:0000256" key="1">
    <source>
        <dbReference type="SAM" id="MobiDB-lite"/>
    </source>
</evidence>
<reference evidence="2" key="1">
    <citation type="submission" date="2019-08" db="EMBL/GenBank/DDBJ databases">
        <authorList>
            <person name="Kucharzyk K."/>
            <person name="Murdoch R.W."/>
            <person name="Higgins S."/>
            <person name="Loffler F."/>
        </authorList>
    </citation>
    <scope>NUCLEOTIDE SEQUENCE</scope>
</reference>
<name>A0A645I3Y7_9ZZZZ</name>
<comment type="caution">
    <text evidence="2">The sequence shown here is derived from an EMBL/GenBank/DDBJ whole genome shotgun (WGS) entry which is preliminary data.</text>
</comment>
<sequence>MQRTLAEAHEKDNEDQIQNHPESAIYAVLGDTARARMVTHRNLRDTRAGITCQRGNEAVHLAIQADAVNDLAAIGLQCTTIVV</sequence>
<gene>
    <name evidence="2" type="ORF">SDC9_193153</name>
</gene>
<protein>
    <submittedName>
        <fullName evidence="2">Uncharacterized protein</fullName>
    </submittedName>
</protein>